<dbReference type="AlphaFoldDB" id="A0A5J4YH98"/>
<evidence type="ECO:0000259" key="11">
    <source>
        <dbReference type="PROSITE" id="PS50939"/>
    </source>
</evidence>
<keyword evidence="6 9" id="KW-1133">Transmembrane helix</keyword>
<dbReference type="InterPro" id="IPR019545">
    <property type="entry name" value="DM13_domain"/>
</dbReference>
<dbReference type="SMART" id="SM00686">
    <property type="entry name" value="DM13"/>
    <property type="match status" value="1"/>
</dbReference>
<dbReference type="InterPro" id="IPR045266">
    <property type="entry name" value="DOH_DOMON"/>
</dbReference>
<evidence type="ECO:0000256" key="5">
    <source>
        <dbReference type="ARBA" id="ARBA00022982"/>
    </source>
</evidence>
<dbReference type="Gene3D" id="1.20.120.1770">
    <property type="match status" value="1"/>
</dbReference>
<accession>A0A5J4YH98</accession>
<dbReference type="SUPFAM" id="SSF89360">
    <property type="entry name" value="HesB-like domain"/>
    <property type="match status" value="1"/>
</dbReference>
<keyword evidence="2" id="KW-0813">Transport</keyword>
<dbReference type="PROSITE" id="PS50939">
    <property type="entry name" value="CYTOCHROME_B561"/>
    <property type="match status" value="1"/>
</dbReference>
<dbReference type="Pfam" id="PF01521">
    <property type="entry name" value="Fe-S_biosyn"/>
    <property type="match status" value="1"/>
</dbReference>
<evidence type="ECO:0000256" key="8">
    <source>
        <dbReference type="SAM" id="MobiDB-lite"/>
    </source>
</evidence>
<feature type="transmembrane region" description="Helical" evidence="9">
    <location>
        <begin position="1169"/>
        <end position="1187"/>
    </location>
</feature>
<feature type="transmembrane region" description="Helical" evidence="9">
    <location>
        <begin position="1036"/>
        <end position="1058"/>
    </location>
</feature>
<dbReference type="Pfam" id="PF03351">
    <property type="entry name" value="DOMON"/>
    <property type="match status" value="1"/>
</dbReference>
<dbReference type="Pfam" id="PF25489">
    <property type="entry name" value="At5g54830"/>
    <property type="match status" value="1"/>
</dbReference>
<dbReference type="PROSITE" id="PS50836">
    <property type="entry name" value="DOMON"/>
    <property type="match status" value="2"/>
</dbReference>
<dbReference type="InterPro" id="IPR035903">
    <property type="entry name" value="HesB-like_dom_sf"/>
</dbReference>
<gene>
    <name evidence="13" type="ORF">FVE85_8958</name>
</gene>
<feature type="region of interest" description="Disordered" evidence="8">
    <location>
        <begin position="1196"/>
        <end position="1228"/>
    </location>
</feature>
<feature type="transmembrane region" description="Helical" evidence="9">
    <location>
        <begin position="1145"/>
        <end position="1163"/>
    </location>
</feature>
<feature type="compositionally biased region" description="Gly residues" evidence="8">
    <location>
        <begin position="176"/>
        <end position="186"/>
    </location>
</feature>
<dbReference type="CDD" id="cd09631">
    <property type="entry name" value="DOMON_DOH"/>
    <property type="match status" value="1"/>
</dbReference>
<evidence type="ECO:0000256" key="2">
    <source>
        <dbReference type="ARBA" id="ARBA00022448"/>
    </source>
</evidence>
<dbReference type="InterPro" id="IPR006593">
    <property type="entry name" value="Cyt_b561/ferric_Rdtase_TM"/>
</dbReference>
<dbReference type="InterPro" id="IPR000361">
    <property type="entry name" value="ATAP_core_dom"/>
</dbReference>
<dbReference type="OrthoDB" id="4985at2759"/>
<dbReference type="Proteomes" id="UP000324585">
    <property type="component" value="Unassembled WGS sequence"/>
</dbReference>
<proteinExistence type="predicted"/>
<reference evidence="14" key="1">
    <citation type="journal article" date="2019" name="Nat. Commun.">
        <title>Expansion of phycobilisome linker gene families in mesophilic red algae.</title>
        <authorList>
            <person name="Lee J."/>
            <person name="Kim D."/>
            <person name="Bhattacharya D."/>
            <person name="Yoon H.S."/>
        </authorList>
    </citation>
    <scope>NUCLEOTIDE SEQUENCE [LARGE SCALE GENOMIC DNA]</scope>
    <source>
        <strain evidence="14">CCMP 1328</strain>
    </source>
</reference>
<evidence type="ECO:0000259" key="12">
    <source>
        <dbReference type="PROSITE" id="PS51549"/>
    </source>
</evidence>
<evidence type="ECO:0000259" key="10">
    <source>
        <dbReference type="PROSITE" id="PS50836"/>
    </source>
</evidence>
<comment type="subcellular location">
    <subcellularLocation>
        <location evidence="1">Membrane</location>
    </subcellularLocation>
</comment>
<evidence type="ECO:0000256" key="1">
    <source>
        <dbReference type="ARBA" id="ARBA00004370"/>
    </source>
</evidence>
<dbReference type="GO" id="GO:0016020">
    <property type="term" value="C:membrane"/>
    <property type="evidence" value="ECO:0007669"/>
    <property type="project" value="UniProtKB-SubCell"/>
</dbReference>
<evidence type="ECO:0000256" key="3">
    <source>
        <dbReference type="ARBA" id="ARBA00022692"/>
    </source>
</evidence>
<feature type="domain" description="DM13" evidence="12">
    <location>
        <begin position="300"/>
        <end position="408"/>
    </location>
</feature>
<dbReference type="PANTHER" id="PTHR24036">
    <property type="entry name" value="SKELETOR-RELATED"/>
    <property type="match status" value="1"/>
</dbReference>
<dbReference type="SMART" id="SM00664">
    <property type="entry name" value="DoH"/>
    <property type="match status" value="2"/>
</dbReference>
<dbReference type="NCBIfam" id="TIGR00049">
    <property type="entry name" value="iron-sulfur cluster assembly accessory protein"/>
    <property type="match status" value="1"/>
</dbReference>
<comment type="caution">
    <text evidence="13">The sequence shown here is derived from an EMBL/GenBank/DDBJ whole genome shotgun (WGS) entry which is preliminary data.</text>
</comment>
<feature type="domain" description="DOMON" evidence="10">
    <location>
        <begin position="447"/>
        <end position="583"/>
    </location>
</feature>
<keyword evidence="7 9" id="KW-0472">Membrane</keyword>
<feature type="transmembrane region" description="Helical" evidence="9">
    <location>
        <begin position="1103"/>
        <end position="1124"/>
    </location>
</feature>
<dbReference type="InterPro" id="IPR057443">
    <property type="entry name" value="At5g54830-like"/>
</dbReference>
<keyword evidence="3 9" id="KW-0812">Transmembrane</keyword>
<dbReference type="InterPro" id="IPR052126">
    <property type="entry name" value="Spindle_Org/Thrombomodulin"/>
</dbReference>
<feature type="region of interest" description="Disordered" evidence="8">
    <location>
        <begin position="160"/>
        <end position="186"/>
    </location>
</feature>
<name>A0A5J4YH98_PORPP</name>
<evidence type="ECO:0000256" key="9">
    <source>
        <dbReference type="SAM" id="Phobius"/>
    </source>
</evidence>
<dbReference type="PROSITE" id="PS51549">
    <property type="entry name" value="DM13"/>
    <property type="match status" value="1"/>
</dbReference>
<evidence type="ECO:0000256" key="4">
    <source>
        <dbReference type="ARBA" id="ARBA00022737"/>
    </source>
</evidence>
<feature type="domain" description="DOMON" evidence="10">
    <location>
        <begin position="880"/>
        <end position="998"/>
    </location>
</feature>
<feature type="domain" description="Cytochrome b561" evidence="11">
    <location>
        <begin position="993"/>
        <end position="1196"/>
    </location>
</feature>
<keyword evidence="14" id="KW-1185">Reference proteome</keyword>
<dbReference type="InterPro" id="IPR005018">
    <property type="entry name" value="DOMON_domain"/>
</dbReference>
<evidence type="ECO:0000256" key="6">
    <source>
        <dbReference type="ARBA" id="ARBA00022989"/>
    </source>
</evidence>
<dbReference type="CDD" id="cd08760">
    <property type="entry name" value="Cyt_b561_FRRS1_like"/>
    <property type="match status" value="1"/>
</dbReference>
<dbReference type="GO" id="GO:0051536">
    <property type="term" value="F:iron-sulfur cluster binding"/>
    <property type="evidence" value="ECO:0007669"/>
    <property type="project" value="InterPro"/>
</dbReference>
<dbReference type="PANTHER" id="PTHR24036:SF5">
    <property type="entry name" value="THROMBOMODULIN"/>
    <property type="match status" value="1"/>
</dbReference>
<organism evidence="13 14">
    <name type="scientific">Porphyridium purpureum</name>
    <name type="common">Red alga</name>
    <name type="synonym">Porphyridium cruentum</name>
    <dbReference type="NCBI Taxonomy" id="35688"/>
    <lineage>
        <taxon>Eukaryota</taxon>
        <taxon>Rhodophyta</taxon>
        <taxon>Bangiophyceae</taxon>
        <taxon>Porphyridiales</taxon>
        <taxon>Porphyridiaceae</taxon>
        <taxon>Porphyridium</taxon>
    </lineage>
</organism>
<evidence type="ECO:0000313" key="14">
    <source>
        <dbReference type="Proteomes" id="UP000324585"/>
    </source>
</evidence>
<feature type="transmembrane region" description="Helical" evidence="9">
    <location>
        <begin position="1078"/>
        <end position="1097"/>
    </location>
</feature>
<protein>
    <submittedName>
        <fullName evidence="13">Protein Skeletor, isoforms D/E</fullName>
    </submittedName>
</protein>
<evidence type="ECO:0000313" key="13">
    <source>
        <dbReference type="EMBL" id="KAA8490432.1"/>
    </source>
</evidence>
<keyword evidence="5" id="KW-0249">Electron transport</keyword>
<evidence type="ECO:0000256" key="7">
    <source>
        <dbReference type="ARBA" id="ARBA00023136"/>
    </source>
</evidence>
<keyword evidence="4" id="KW-0677">Repeat</keyword>
<sequence>MFRSGFGAATAMAARSTRAAAYRSGAQKVIQYPCLTAASERNLATEFGRRHEFVVNPSVRCCVTPHSSIDGEMSALQTPFLRHRHAPGRGRVNAVRNMGAVAAQGPNGMPNLNTSQTQYENVESEAVEAAGHNQNETNDFSLVLTERCIARLREIQALREKQQTSTTQPADASTADGGGTEQGTGQIQGQGALLVALRVSVDSGGCSGFQYNFKLESSETLVPLPDDQVVEKNGVRVLVDSVSAPLLNGAIIDYEQELMRSAFIVGTNPNSDTGCSCGVTALLLSWLALCVTSWIASAQGAVEVGRLSELAHGLSGQVTVLDTKRVQIDGLTYDGRGPQAFFWVGKGQPGTDGVKALEQGTCGANPLGRYDGDTVIVELPQGLTMADIDYVSMWCIAARQNFGDVRLSGVREQLGALPNPQAEDLDCTTPEEGEAPATMSCMELDQNALNLRYARDPSDESTMMIELEARVGVTEYVAFGLSGSSQFTLMDNADIIVLTVDAGGFARARDFFVSGRNQCVNGVRVCPDTESGPLAGSNDVQVVSSSRSGDVVLVKMRRPVGASDPELDLAIPDGKGFVVWAVGPMNEALDLPLFHSRHAEGDVQVDWAPEVIGDRCVSLIAQAENEKVPGWRREPLLLEEGVPVSVLLGPSGGEYGIGSITQRPPWGIGFYLNGILIPAVGVERGKTYEFVIQTGDDASNSAKYHPFYISSDPFGGYVADSELEQREQFENGEIYGGITGLNESDGSFRWYTTGNGTLCQIEETEASSAQTFDTFEEYNATLNYSCTEDSAIAAGAGRLVWSVAPNTPDLVYYQCVTHNNLGWKIRVFDEGSVDLDELRALSNVDPQTEENQEGAPQCLLEFNGETYRYAKCSPISERGIEAVIYSTVLSETGELDMAFSMAPSSGETGWVALGFAETSGVMVGADAIIALRMADGSISTEDYAMNSRSSSGVQPAGRQALSLAESIFNESTGNIVTRFRRSIGSVTPTAAALLLAKGPASVSSTTLRQHNFRTGLVLDLESSASEPILPNRRSNYSAFVAHAVLMGLAWIILVPWAIFMPRVLHFKDPLWFNLHRALNLFVTCMVLSAFVVALVYGTRTETAHLVIGCIVFGLLVLQIAGGLLRADKGSARRTAWRMAHVLSGRVLELLAVANVFIGMSIFGGVGWGWYLAVGLVIGLLIFVYVYFLSRDFVKQSRGSDHGADGGPVDSGKDAESGRVPGEHSNSAA</sequence>
<dbReference type="GO" id="GO:0016226">
    <property type="term" value="P:iron-sulfur cluster assembly"/>
    <property type="evidence" value="ECO:0007669"/>
    <property type="project" value="InterPro"/>
</dbReference>
<dbReference type="Pfam" id="PF10517">
    <property type="entry name" value="DM13"/>
    <property type="match status" value="1"/>
</dbReference>
<dbReference type="SMART" id="SM00665">
    <property type="entry name" value="B561"/>
    <property type="match status" value="1"/>
</dbReference>
<dbReference type="Gene3D" id="2.60.300.12">
    <property type="entry name" value="HesB-like domain"/>
    <property type="match status" value="1"/>
</dbReference>
<dbReference type="InterPro" id="IPR016092">
    <property type="entry name" value="ATAP"/>
</dbReference>
<dbReference type="EMBL" id="VRMN01000027">
    <property type="protein sequence ID" value="KAA8490432.1"/>
    <property type="molecule type" value="Genomic_DNA"/>
</dbReference>